<dbReference type="InterPro" id="IPR018490">
    <property type="entry name" value="cNMP-bd_dom_sf"/>
</dbReference>
<dbReference type="InterPro" id="IPR000595">
    <property type="entry name" value="cNMP-bd_dom"/>
</dbReference>
<comment type="caution">
    <text evidence="3">The sequence shown here is derived from an EMBL/GenBank/DDBJ whole genome shotgun (WGS) entry which is preliminary data.</text>
</comment>
<gene>
    <name evidence="3" type="ORF">AB1Y20_001563</name>
</gene>
<reference evidence="3 4" key="1">
    <citation type="journal article" date="2024" name="Science">
        <title>Giant polyketide synthase enzymes in the biosynthesis of giant marine polyether toxins.</title>
        <authorList>
            <person name="Fallon T.R."/>
            <person name="Shende V.V."/>
            <person name="Wierzbicki I.H."/>
            <person name="Pendleton A.L."/>
            <person name="Watervoot N.F."/>
            <person name="Auber R.P."/>
            <person name="Gonzalez D.J."/>
            <person name="Wisecaver J.H."/>
            <person name="Moore B.S."/>
        </authorList>
    </citation>
    <scope>NUCLEOTIDE SEQUENCE [LARGE SCALE GENOMIC DNA]</scope>
    <source>
        <strain evidence="3 4">12B1</strain>
    </source>
</reference>
<dbReference type="SUPFAM" id="SSF51206">
    <property type="entry name" value="cAMP-binding domain-like"/>
    <property type="match status" value="2"/>
</dbReference>
<dbReference type="PROSITE" id="PS50042">
    <property type="entry name" value="CNMP_BINDING_3"/>
    <property type="match status" value="2"/>
</dbReference>
<evidence type="ECO:0000313" key="4">
    <source>
        <dbReference type="Proteomes" id="UP001515480"/>
    </source>
</evidence>
<proteinExistence type="predicted"/>
<evidence type="ECO:0000313" key="3">
    <source>
        <dbReference type="EMBL" id="KAL1530663.1"/>
    </source>
</evidence>
<feature type="compositionally biased region" description="Low complexity" evidence="1">
    <location>
        <begin position="63"/>
        <end position="77"/>
    </location>
</feature>
<evidence type="ECO:0000259" key="2">
    <source>
        <dbReference type="PROSITE" id="PS50042"/>
    </source>
</evidence>
<name>A0AB34KBR0_PRYPA</name>
<dbReference type="PANTHER" id="PTHR23011:SF28">
    <property type="entry name" value="CYCLIC NUCLEOTIDE-BINDING DOMAIN CONTAINING PROTEIN"/>
    <property type="match status" value="1"/>
</dbReference>
<feature type="compositionally biased region" description="Low complexity" evidence="1">
    <location>
        <begin position="42"/>
        <end position="54"/>
    </location>
</feature>
<feature type="region of interest" description="Disordered" evidence="1">
    <location>
        <begin position="110"/>
        <end position="143"/>
    </location>
</feature>
<dbReference type="Proteomes" id="UP001515480">
    <property type="component" value="Unassembled WGS sequence"/>
</dbReference>
<feature type="region of interest" description="Disordered" evidence="1">
    <location>
        <begin position="1"/>
        <end position="88"/>
    </location>
</feature>
<protein>
    <recommendedName>
        <fullName evidence="2">Cyclic nucleotide-binding domain-containing protein</fullName>
    </recommendedName>
</protein>
<feature type="domain" description="Cyclic nucleotide-binding" evidence="2">
    <location>
        <begin position="286"/>
        <end position="394"/>
    </location>
</feature>
<dbReference type="InterPro" id="IPR014710">
    <property type="entry name" value="RmlC-like_jellyroll"/>
</dbReference>
<dbReference type="AlphaFoldDB" id="A0AB34KBR0"/>
<dbReference type="EMBL" id="JBGBPQ010000001">
    <property type="protein sequence ID" value="KAL1530663.1"/>
    <property type="molecule type" value="Genomic_DNA"/>
</dbReference>
<feature type="compositionally biased region" description="Pro residues" evidence="1">
    <location>
        <begin position="18"/>
        <end position="41"/>
    </location>
</feature>
<dbReference type="PRINTS" id="PR00103">
    <property type="entry name" value="CAMPKINASE"/>
</dbReference>
<feature type="domain" description="Cyclic nucleotide-binding" evidence="2">
    <location>
        <begin position="168"/>
        <end position="283"/>
    </location>
</feature>
<dbReference type="PANTHER" id="PTHR23011">
    <property type="entry name" value="CYCLIC NUCLEOTIDE-BINDING DOMAIN CONTAINING PROTEIN"/>
    <property type="match status" value="1"/>
</dbReference>
<dbReference type="SMART" id="SM00100">
    <property type="entry name" value="cNMP"/>
    <property type="match status" value="2"/>
</dbReference>
<dbReference type="CDD" id="cd00038">
    <property type="entry name" value="CAP_ED"/>
    <property type="match status" value="2"/>
</dbReference>
<evidence type="ECO:0000256" key="1">
    <source>
        <dbReference type="SAM" id="MobiDB-lite"/>
    </source>
</evidence>
<feature type="compositionally biased region" description="Low complexity" evidence="1">
    <location>
        <begin position="8"/>
        <end position="17"/>
    </location>
</feature>
<dbReference type="Gene3D" id="2.60.120.10">
    <property type="entry name" value="Jelly Rolls"/>
    <property type="match status" value="2"/>
</dbReference>
<accession>A0AB34KBR0</accession>
<sequence>MEPPPLSPSLLATSTLRPLPPPAPPLSARPSPFPPASPPRAPLTARARLPRLPTRAPPPPPRLHAALRAAHAAASRASRPELLPLGPPIDASAARQAEEARRLHAMLAAQRGDGESPRAARLGAEERRSAARGWGGEGAGSPRARALLEQPSGLGEDEALDALRQAPFLRRAADGELRAVLERSQRKVVSRYSTILREGSFGSTFYVLLQGSVRAKLSADVAVELRPPSCFGESAFLPGVPRHADVMSLSACELLLIHRDDVDALHVDLEEVRARITHDMLYTLNFFKGLYSTRRLELARTMQVGYYAKGEQVFAEGEPGDSFYMLVRGSVGIFKSVPAEQMAERCVATYKYGTDRPWFGELAIWNGKPRSATACCLEPCVLIQVRSAYFGAFLKLCPEFVAMFEATTTALARISVLCQQQAVPAFARGVASREVSTCMALTNARKRALKVDWNSHSEPTWGRVVVDERHDGMREIDARSEAEQKQKKWPGAVVVTPEQCIRSFMAY</sequence>
<keyword evidence="4" id="KW-1185">Reference proteome</keyword>
<dbReference type="Pfam" id="PF00027">
    <property type="entry name" value="cNMP_binding"/>
    <property type="match status" value="2"/>
</dbReference>
<organism evidence="3 4">
    <name type="scientific">Prymnesium parvum</name>
    <name type="common">Toxic golden alga</name>
    <dbReference type="NCBI Taxonomy" id="97485"/>
    <lineage>
        <taxon>Eukaryota</taxon>
        <taxon>Haptista</taxon>
        <taxon>Haptophyta</taxon>
        <taxon>Prymnesiophyceae</taxon>
        <taxon>Prymnesiales</taxon>
        <taxon>Prymnesiaceae</taxon>
        <taxon>Prymnesium</taxon>
    </lineage>
</organism>
<feature type="compositionally biased region" description="Basic and acidic residues" evidence="1">
    <location>
        <begin position="112"/>
        <end position="129"/>
    </location>
</feature>